<reference evidence="3 4" key="1">
    <citation type="submission" date="2016-10" db="EMBL/GenBank/DDBJ databases">
        <authorList>
            <person name="de Groot N.N."/>
        </authorList>
    </citation>
    <scope>NUCLEOTIDE SEQUENCE [LARGE SCALE GENOMIC DNA]</scope>
    <source>
        <strain evidence="3 4">DSM 9179</strain>
    </source>
</reference>
<organism evidence="3 4">
    <name type="scientific">[Clostridium] fimetarium</name>
    <dbReference type="NCBI Taxonomy" id="99656"/>
    <lineage>
        <taxon>Bacteria</taxon>
        <taxon>Bacillati</taxon>
        <taxon>Bacillota</taxon>
        <taxon>Clostridia</taxon>
        <taxon>Lachnospirales</taxon>
        <taxon>Lachnospiraceae</taxon>
    </lineage>
</organism>
<dbReference type="GO" id="GO:0016020">
    <property type="term" value="C:membrane"/>
    <property type="evidence" value="ECO:0007669"/>
    <property type="project" value="InterPro"/>
</dbReference>
<feature type="domain" description="FMN-binding" evidence="2">
    <location>
        <begin position="173"/>
        <end position="242"/>
    </location>
</feature>
<dbReference type="Proteomes" id="UP000199701">
    <property type="component" value="Unassembled WGS sequence"/>
</dbReference>
<dbReference type="InterPro" id="IPR007329">
    <property type="entry name" value="FMN-bd"/>
</dbReference>
<gene>
    <name evidence="3" type="ORF">SAMN05421659_10614</name>
</gene>
<dbReference type="GO" id="GO:0010181">
    <property type="term" value="F:FMN binding"/>
    <property type="evidence" value="ECO:0007669"/>
    <property type="project" value="InterPro"/>
</dbReference>
<evidence type="ECO:0000256" key="1">
    <source>
        <dbReference type="SAM" id="Phobius"/>
    </source>
</evidence>
<accession>A0A1I0PUY1</accession>
<evidence type="ECO:0000313" key="4">
    <source>
        <dbReference type="Proteomes" id="UP000199701"/>
    </source>
</evidence>
<dbReference type="AlphaFoldDB" id="A0A1I0PUY1"/>
<dbReference type="RefSeq" id="WP_242940997.1">
    <property type="nucleotide sequence ID" value="NZ_FOJI01000006.1"/>
</dbReference>
<feature type="transmembrane region" description="Helical" evidence="1">
    <location>
        <begin position="52"/>
        <end position="72"/>
    </location>
</feature>
<keyword evidence="1" id="KW-1133">Transmembrane helix</keyword>
<protein>
    <submittedName>
        <fullName evidence="3">Uncharacterized protein, contains FMN-binding domain</fullName>
    </submittedName>
</protein>
<feature type="transmembrane region" description="Helical" evidence="1">
    <location>
        <begin position="84"/>
        <end position="106"/>
    </location>
</feature>
<dbReference type="SMART" id="SM00900">
    <property type="entry name" value="FMN_bind"/>
    <property type="match status" value="1"/>
</dbReference>
<name>A0A1I0PUY1_9FIRM</name>
<keyword evidence="1" id="KW-0472">Membrane</keyword>
<feature type="transmembrane region" description="Helical" evidence="1">
    <location>
        <begin position="20"/>
        <end position="40"/>
    </location>
</feature>
<dbReference type="STRING" id="99656.SAMN05421659_10614"/>
<evidence type="ECO:0000313" key="3">
    <source>
        <dbReference type="EMBL" id="SEW18134.1"/>
    </source>
</evidence>
<keyword evidence="1" id="KW-0812">Transmembrane</keyword>
<evidence type="ECO:0000259" key="2">
    <source>
        <dbReference type="SMART" id="SM00900"/>
    </source>
</evidence>
<sequence length="242" mass="27372">MKYKIFVNLDLSAAEVADWSIMIFGIIAATILLILISKFFTKRIPMKKLDRFMAKIHSILGFLLIIVLLIHLIQSFSLFDSRPIYIYILGVSLVICIIVVAASYYFRKQLGNKWIKVHRIFALITVILVVCHIGSCLYSVTSYQKVVNNIVISEIDVTHIPDGIYEGEYDVKYIYAKVEVTVKHGKIADINILEHRNERGGPAEKITTNIINEQKIDVDAVSGATNSSRVIKKAVENALMNR</sequence>
<dbReference type="EMBL" id="FOJI01000006">
    <property type="protein sequence ID" value="SEW18134.1"/>
    <property type="molecule type" value="Genomic_DNA"/>
</dbReference>
<keyword evidence="4" id="KW-1185">Reference proteome</keyword>
<feature type="transmembrane region" description="Helical" evidence="1">
    <location>
        <begin position="118"/>
        <end position="140"/>
    </location>
</feature>
<dbReference type="Gene3D" id="3.90.1010.20">
    <property type="match status" value="1"/>
</dbReference>
<dbReference type="Pfam" id="PF04205">
    <property type="entry name" value="FMN_bind"/>
    <property type="match status" value="1"/>
</dbReference>
<proteinExistence type="predicted"/>